<keyword evidence="4 6" id="KW-1133">Transmembrane helix</keyword>
<evidence type="ECO:0000256" key="5">
    <source>
        <dbReference type="ARBA" id="ARBA00023136"/>
    </source>
</evidence>
<evidence type="ECO:0000313" key="8">
    <source>
        <dbReference type="Proteomes" id="UP000694871"/>
    </source>
</evidence>
<dbReference type="PANTHER" id="PTHR11206">
    <property type="entry name" value="MULTIDRUG RESISTANCE PROTEIN"/>
    <property type="match status" value="1"/>
</dbReference>
<feature type="transmembrane region" description="Helical" evidence="6">
    <location>
        <begin position="510"/>
        <end position="527"/>
    </location>
</feature>
<evidence type="ECO:0000256" key="3">
    <source>
        <dbReference type="ARBA" id="ARBA00022692"/>
    </source>
</evidence>
<comment type="subcellular location">
    <subcellularLocation>
        <location evidence="1">Membrane</location>
        <topology evidence="1">Multi-pass membrane protein</topology>
    </subcellularLocation>
</comment>
<evidence type="ECO:0000256" key="1">
    <source>
        <dbReference type="ARBA" id="ARBA00004141"/>
    </source>
</evidence>
<feature type="transmembrane region" description="Helical" evidence="6">
    <location>
        <begin position="392"/>
        <end position="413"/>
    </location>
</feature>
<feature type="non-terminal residue" evidence="9">
    <location>
        <position position="1"/>
    </location>
</feature>
<evidence type="ECO:0000256" key="7">
    <source>
        <dbReference type="SAM" id="SignalP"/>
    </source>
</evidence>
<feature type="transmembrane region" description="Helical" evidence="6">
    <location>
        <begin position="172"/>
        <end position="192"/>
    </location>
</feature>
<dbReference type="Proteomes" id="UP000694871">
    <property type="component" value="Unplaced"/>
</dbReference>
<dbReference type="InterPro" id="IPR002528">
    <property type="entry name" value="MATE_fam"/>
</dbReference>
<dbReference type="CDD" id="cd13132">
    <property type="entry name" value="MATE_eukaryotic"/>
    <property type="match status" value="1"/>
</dbReference>
<dbReference type="GeneID" id="107124025"/>
<organism evidence="8 9">
    <name type="scientific">Gekko japonicus</name>
    <name type="common">Schlegel's Japanese gecko</name>
    <dbReference type="NCBI Taxonomy" id="146911"/>
    <lineage>
        <taxon>Eukaryota</taxon>
        <taxon>Metazoa</taxon>
        <taxon>Chordata</taxon>
        <taxon>Craniata</taxon>
        <taxon>Vertebrata</taxon>
        <taxon>Euteleostomi</taxon>
        <taxon>Lepidosauria</taxon>
        <taxon>Squamata</taxon>
        <taxon>Bifurcata</taxon>
        <taxon>Gekkota</taxon>
        <taxon>Gekkonidae</taxon>
        <taxon>Gekkoninae</taxon>
        <taxon>Gekko</taxon>
    </lineage>
</organism>
<evidence type="ECO:0000256" key="2">
    <source>
        <dbReference type="ARBA" id="ARBA00010199"/>
    </source>
</evidence>
<feature type="transmembrane region" description="Helical" evidence="6">
    <location>
        <begin position="364"/>
        <end position="386"/>
    </location>
</feature>
<feature type="transmembrane region" description="Helical" evidence="6">
    <location>
        <begin position="109"/>
        <end position="126"/>
    </location>
</feature>
<feature type="transmembrane region" description="Helical" evidence="6">
    <location>
        <begin position="326"/>
        <end position="343"/>
    </location>
</feature>
<evidence type="ECO:0000313" key="9">
    <source>
        <dbReference type="RefSeq" id="XP_015282896.1"/>
    </source>
</evidence>
<evidence type="ECO:0000256" key="4">
    <source>
        <dbReference type="ARBA" id="ARBA00022989"/>
    </source>
</evidence>
<feature type="transmembrane region" description="Helical" evidence="6">
    <location>
        <begin position="294"/>
        <end position="320"/>
    </location>
</feature>
<reference evidence="9" key="1">
    <citation type="submission" date="2025-08" db="UniProtKB">
        <authorList>
            <consortium name="RefSeq"/>
        </authorList>
    </citation>
    <scope>IDENTIFICATION</scope>
</reference>
<keyword evidence="7" id="KW-0732">Signal</keyword>
<proteinExistence type="inferred from homology"/>
<feature type="chain" id="PRO_5047239420" description="Multidrug and toxin extrusion protein" evidence="7">
    <location>
        <begin position="16"/>
        <end position="548"/>
    </location>
</feature>
<feature type="transmembrane region" description="Helical" evidence="6">
    <location>
        <begin position="252"/>
        <end position="273"/>
    </location>
</feature>
<feature type="transmembrane region" description="Helical" evidence="6">
    <location>
        <begin position="138"/>
        <end position="160"/>
    </location>
</feature>
<dbReference type="NCBIfam" id="TIGR00797">
    <property type="entry name" value="matE"/>
    <property type="match status" value="1"/>
</dbReference>
<feature type="transmembrane region" description="Helical" evidence="6">
    <location>
        <begin position="28"/>
        <end position="50"/>
    </location>
</feature>
<feature type="transmembrane region" description="Helical" evidence="6">
    <location>
        <begin position="213"/>
        <end position="232"/>
    </location>
</feature>
<keyword evidence="3 6" id="KW-0812">Transmembrane</keyword>
<comment type="similarity">
    <text evidence="2 6">Belongs to the multi antimicrobial extrusion (MATE) (TC 2.A.66.1) family.</text>
</comment>
<protein>
    <recommendedName>
        <fullName evidence="6">Multidrug and toxin extrusion protein</fullName>
    </recommendedName>
</protein>
<gene>
    <name evidence="9" type="primary">LOC107124025</name>
</gene>
<accession>A0ABM1LAA9</accession>
<evidence type="ECO:0000256" key="6">
    <source>
        <dbReference type="RuleBase" id="RU004914"/>
    </source>
</evidence>
<name>A0ABM1LAA9_GEKJA</name>
<dbReference type="RefSeq" id="XP_015282896.1">
    <property type="nucleotide sequence ID" value="XM_015427410.1"/>
</dbReference>
<keyword evidence="5 6" id="KW-0472">Membrane</keyword>
<sequence length="548" mass="59514">FVAQLLGFLISVVSSIFCGHLGKAELDSVTLAVSVINVIGISIGTGLASVCDTLMSQTYGSRNVKRVGTILQRGILILLLFCFPCWAVFINTERILLLFGQDPEVSRLTQVYVMVFIPALPAAFIYQLQTRYLQSQAILLPQVVTGVAANVLNVIMNVIFLYTFKLGVLGSAWANTLSQNTQALLLFFYVWWKKIHKETWGGWTLDCLQEWGAFMRLAIPSMLMMCIEWWTFEIGSFLSGMISVVELGAQSIIYELATVAYLLPQGMSVAASVRVGNALGAGDVEQAKRSCITVLLCAGVFAVVFAALLASLKDIVAYIFTDDEDIVALVSKVMIIFSPFHLLDAMAATCGGVLRGAGKQKIGAIANAVGYYAIGLPIGIALMFGYKLGVMGLWFGLIVCISLQAASFLIFVLRMDWKKAAEEAQVRAGLVARLQTGRDDDDAANKTVSLVYLTMEAEVPNGEAVSEVAHGSTNQPQQQLIEAEEPPPCDVSPSRDILSAKELFFRRGQALAVAVVILVVGVLIRLAEKWVAARTTGSRESLNQKRRG</sequence>
<keyword evidence="8" id="KW-1185">Reference proteome</keyword>
<dbReference type="Pfam" id="PF01554">
    <property type="entry name" value="MatE"/>
    <property type="match status" value="2"/>
</dbReference>
<feature type="signal peptide" evidence="7">
    <location>
        <begin position="1"/>
        <end position="15"/>
    </location>
</feature>
<feature type="transmembrane region" description="Helical" evidence="6">
    <location>
        <begin position="70"/>
        <end position="89"/>
    </location>
</feature>
<dbReference type="InterPro" id="IPR045069">
    <property type="entry name" value="MATE_euk"/>
</dbReference>